<reference evidence="14" key="1">
    <citation type="submission" date="2022-07" db="EMBL/GenBank/DDBJ databases">
        <title>Genome Sequence of Physisporinus lineatus.</title>
        <authorList>
            <person name="Buettner E."/>
        </authorList>
    </citation>
    <scope>NUCLEOTIDE SEQUENCE</scope>
    <source>
        <strain evidence="14">VT162</strain>
    </source>
</reference>
<keyword evidence="11" id="KW-0503">Monooxygenase</keyword>
<dbReference type="InterPro" id="IPR050364">
    <property type="entry name" value="Cytochrome_P450_fung"/>
</dbReference>
<protein>
    <recommendedName>
        <fullName evidence="16">Cytochrome P450</fullName>
    </recommendedName>
</protein>
<dbReference type="SUPFAM" id="SSF48264">
    <property type="entry name" value="Cytochrome P450"/>
    <property type="match status" value="1"/>
</dbReference>
<comment type="cofactor">
    <cofactor evidence="1">
        <name>heme</name>
        <dbReference type="ChEBI" id="CHEBI:30413"/>
    </cofactor>
</comment>
<comment type="subcellular location">
    <subcellularLocation>
        <location evidence="2">Membrane</location>
    </subcellularLocation>
</comment>
<dbReference type="PRINTS" id="PR00463">
    <property type="entry name" value="EP450I"/>
</dbReference>
<evidence type="ECO:0000256" key="5">
    <source>
        <dbReference type="ARBA" id="ARBA00022617"/>
    </source>
</evidence>
<comment type="caution">
    <text evidence="14">The sequence shown here is derived from an EMBL/GenBank/DDBJ whole genome shotgun (WGS) entry which is preliminary data.</text>
</comment>
<dbReference type="InterPro" id="IPR002401">
    <property type="entry name" value="Cyt_P450_E_grp-I"/>
</dbReference>
<dbReference type="GO" id="GO:0016020">
    <property type="term" value="C:membrane"/>
    <property type="evidence" value="ECO:0007669"/>
    <property type="project" value="UniProtKB-SubCell"/>
</dbReference>
<evidence type="ECO:0000256" key="9">
    <source>
        <dbReference type="ARBA" id="ARBA00023002"/>
    </source>
</evidence>
<name>A0AAD5VCU4_9APHY</name>
<gene>
    <name evidence="14" type="ORF">NLI96_g264</name>
</gene>
<dbReference type="InterPro" id="IPR036396">
    <property type="entry name" value="Cyt_P450_sf"/>
</dbReference>
<dbReference type="GO" id="GO:0020037">
    <property type="term" value="F:heme binding"/>
    <property type="evidence" value="ECO:0007669"/>
    <property type="project" value="InterPro"/>
</dbReference>
<proteinExistence type="inferred from homology"/>
<keyword evidence="15" id="KW-1185">Reference proteome</keyword>
<evidence type="ECO:0000256" key="6">
    <source>
        <dbReference type="ARBA" id="ARBA00022692"/>
    </source>
</evidence>
<organism evidence="14 15">
    <name type="scientific">Meripilus lineatus</name>
    <dbReference type="NCBI Taxonomy" id="2056292"/>
    <lineage>
        <taxon>Eukaryota</taxon>
        <taxon>Fungi</taxon>
        <taxon>Dikarya</taxon>
        <taxon>Basidiomycota</taxon>
        <taxon>Agaricomycotina</taxon>
        <taxon>Agaricomycetes</taxon>
        <taxon>Polyporales</taxon>
        <taxon>Meripilaceae</taxon>
        <taxon>Meripilus</taxon>
    </lineage>
</organism>
<keyword evidence="6 13" id="KW-0812">Transmembrane</keyword>
<accession>A0AAD5VCU4</accession>
<dbReference type="Gene3D" id="1.10.630.10">
    <property type="entry name" value="Cytochrome P450"/>
    <property type="match status" value="1"/>
</dbReference>
<dbReference type="Pfam" id="PF00067">
    <property type="entry name" value="p450"/>
    <property type="match status" value="1"/>
</dbReference>
<keyword evidence="12 13" id="KW-0472">Membrane</keyword>
<evidence type="ECO:0000256" key="8">
    <source>
        <dbReference type="ARBA" id="ARBA00022989"/>
    </source>
</evidence>
<sequence>MPFRTAFYFSPFFTAFAIVISVVFFYRRRIYSKHRPPLPPGPPGDLLIHHLRVIPTKDHAETYHEWSKIYGVSGDSSQLLTTHERHLNHVAGDVIFLSALGRSFVVLATEQAAIDLMEKRSAKHSNRPALPMHELAGWADTLVFLNYGEQFHKIRKLSQQPFTRQGSLVFRDIQLQHTHILLHHLLESPQEFFAHTSRFATGIITEIAYGHRIISTDDPYLHMAERVSQIILDGGNLGTTLVDIFPILKRLPAWFPGAWFIRWGQVSHCQMRDLPFQEVQQQLAAGTAKTSFLSIHLEAFAREGINSPEEFQDLKVAASLLYSAGGETTSSAILLFILAMVQHPHALEKAQNEIDRVVGSNRLPDFNDRESLPMVECVIKEAQRLYHTLPLGVPHCSAEDDIYKEMFIPKGTIIVPNSL</sequence>
<evidence type="ECO:0000256" key="11">
    <source>
        <dbReference type="ARBA" id="ARBA00023033"/>
    </source>
</evidence>
<evidence type="ECO:0000313" key="15">
    <source>
        <dbReference type="Proteomes" id="UP001212997"/>
    </source>
</evidence>
<evidence type="ECO:0000256" key="10">
    <source>
        <dbReference type="ARBA" id="ARBA00023004"/>
    </source>
</evidence>
<evidence type="ECO:0000256" key="2">
    <source>
        <dbReference type="ARBA" id="ARBA00004370"/>
    </source>
</evidence>
<keyword evidence="9" id="KW-0560">Oxidoreductase</keyword>
<dbReference type="GO" id="GO:0004497">
    <property type="term" value="F:monooxygenase activity"/>
    <property type="evidence" value="ECO:0007669"/>
    <property type="project" value="UniProtKB-KW"/>
</dbReference>
<dbReference type="PANTHER" id="PTHR46300">
    <property type="entry name" value="P450, PUTATIVE (EUROFUNG)-RELATED-RELATED"/>
    <property type="match status" value="1"/>
</dbReference>
<evidence type="ECO:0000313" key="14">
    <source>
        <dbReference type="EMBL" id="KAJ3492020.1"/>
    </source>
</evidence>
<comment type="similarity">
    <text evidence="4">Belongs to the cytochrome P450 family.</text>
</comment>
<evidence type="ECO:0000256" key="12">
    <source>
        <dbReference type="ARBA" id="ARBA00023136"/>
    </source>
</evidence>
<dbReference type="PANTHER" id="PTHR46300:SF5">
    <property type="entry name" value="CYTOCHROME P450"/>
    <property type="match status" value="1"/>
</dbReference>
<keyword evidence="10" id="KW-0408">Iron</keyword>
<keyword evidence="5" id="KW-0349">Heme</keyword>
<evidence type="ECO:0000256" key="4">
    <source>
        <dbReference type="ARBA" id="ARBA00010617"/>
    </source>
</evidence>
<dbReference type="EMBL" id="JANAWD010000004">
    <property type="protein sequence ID" value="KAJ3492020.1"/>
    <property type="molecule type" value="Genomic_DNA"/>
</dbReference>
<dbReference type="Proteomes" id="UP001212997">
    <property type="component" value="Unassembled WGS sequence"/>
</dbReference>
<feature type="transmembrane region" description="Helical" evidence="13">
    <location>
        <begin position="6"/>
        <end position="26"/>
    </location>
</feature>
<keyword evidence="8 13" id="KW-1133">Transmembrane helix</keyword>
<evidence type="ECO:0008006" key="16">
    <source>
        <dbReference type="Google" id="ProtNLM"/>
    </source>
</evidence>
<dbReference type="AlphaFoldDB" id="A0AAD5VCU4"/>
<dbReference type="InterPro" id="IPR001128">
    <property type="entry name" value="Cyt_P450"/>
</dbReference>
<dbReference type="GO" id="GO:0005506">
    <property type="term" value="F:iron ion binding"/>
    <property type="evidence" value="ECO:0007669"/>
    <property type="project" value="InterPro"/>
</dbReference>
<comment type="pathway">
    <text evidence="3">Secondary metabolite biosynthesis.</text>
</comment>
<keyword evidence="7" id="KW-0479">Metal-binding</keyword>
<evidence type="ECO:0000256" key="7">
    <source>
        <dbReference type="ARBA" id="ARBA00022723"/>
    </source>
</evidence>
<evidence type="ECO:0000256" key="1">
    <source>
        <dbReference type="ARBA" id="ARBA00001971"/>
    </source>
</evidence>
<evidence type="ECO:0000256" key="13">
    <source>
        <dbReference type="SAM" id="Phobius"/>
    </source>
</evidence>
<evidence type="ECO:0000256" key="3">
    <source>
        <dbReference type="ARBA" id="ARBA00005179"/>
    </source>
</evidence>
<dbReference type="GO" id="GO:0016705">
    <property type="term" value="F:oxidoreductase activity, acting on paired donors, with incorporation or reduction of molecular oxygen"/>
    <property type="evidence" value="ECO:0007669"/>
    <property type="project" value="InterPro"/>
</dbReference>